<protein>
    <submittedName>
        <fullName evidence="1">Uncharacterized protein</fullName>
    </submittedName>
</protein>
<dbReference type="Proteomes" id="UP001174997">
    <property type="component" value="Unassembled WGS sequence"/>
</dbReference>
<keyword evidence="2" id="KW-1185">Reference proteome</keyword>
<accession>A0AA39ZBM5</accession>
<proteinExistence type="predicted"/>
<dbReference type="AlphaFoldDB" id="A0AA39ZBM5"/>
<organism evidence="1 2">
    <name type="scientific">Cercophora samala</name>
    <dbReference type="NCBI Taxonomy" id="330535"/>
    <lineage>
        <taxon>Eukaryota</taxon>
        <taxon>Fungi</taxon>
        <taxon>Dikarya</taxon>
        <taxon>Ascomycota</taxon>
        <taxon>Pezizomycotina</taxon>
        <taxon>Sordariomycetes</taxon>
        <taxon>Sordariomycetidae</taxon>
        <taxon>Sordariales</taxon>
        <taxon>Lasiosphaeriaceae</taxon>
        <taxon>Cercophora</taxon>
    </lineage>
</organism>
<evidence type="ECO:0000313" key="1">
    <source>
        <dbReference type="EMBL" id="KAK0667993.1"/>
    </source>
</evidence>
<evidence type="ECO:0000313" key="2">
    <source>
        <dbReference type="Proteomes" id="UP001174997"/>
    </source>
</evidence>
<name>A0AA39ZBM5_9PEZI</name>
<comment type="caution">
    <text evidence="1">The sequence shown here is derived from an EMBL/GenBank/DDBJ whole genome shotgun (WGS) entry which is preliminary data.</text>
</comment>
<gene>
    <name evidence="1" type="ORF">QBC41DRAFT_130308</name>
</gene>
<dbReference type="EMBL" id="JAULSY010000063">
    <property type="protein sequence ID" value="KAK0667993.1"/>
    <property type="molecule type" value="Genomic_DNA"/>
</dbReference>
<sequence length="226" mass="25295">MRSRQRGDHSAKPEAPGSALREVIDAIRADVDRKGLIGYSQFKPQMDHPSVPALARYICSVPEAAYVLTYTQPLQNRICRPQTNNDNNHRAVATLHLPDGLVPLRPMSRICQQIKIEHQDQAISHHTFQDQKTEEKRKQAVRLTICQNNHCATLNAGARRNVASKPAYCTIANQTFQFLAPVGVLFGSCRPRLTSRLPAGSRCSPTRSDFQLRSPACQSFRVVQLT</sequence>
<reference evidence="1" key="1">
    <citation type="submission" date="2023-06" db="EMBL/GenBank/DDBJ databases">
        <title>Genome-scale phylogeny and comparative genomics of the fungal order Sordariales.</title>
        <authorList>
            <consortium name="Lawrence Berkeley National Laboratory"/>
            <person name="Hensen N."/>
            <person name="Bonometti L."/>
            <person name="Westerberg I."/>
            <person name="Brannstrom I.O."/>
            <person name="Guillou S."/>
            <person name="Cros-Aarteil S."/>
            <person name="Calhoun S."/>
            <person name="Haridas S."/>
            <person name="Kuo A."/>
            <person name="Mondo S."/>
            <person name="Pangilinan J."/>
            <person name="Riley R."/>
            <person name="Labutti K."/>
            <person name="Andreopoulos B."/>
            <person name="Lipzen A."/>
            <person name="Chen C."/>
            <person name="Yanf M."/>
            <person name="Daum C."/>
            <person name="Ng V."/>
            <person name="Clum A."/>
            <person name="Steindorff A."/>
            <person name="Ohm R."/>
            <person name="Martin F."/>
            <person name="Silar P."/>
            <person name="Natvig D."/>
            <person name="Lalanne C."/>
            <person name="Gautier V."/>
            <person name="Ament-Velasquez S.L."/>
            <person name="Kruys A."/>
            <person name="Hutchinson M.I."/>
            <person name="Powell A.J."/>
            <person name="Barry K."/>
            <person name="Miller A.N."/>
            <person name="Grigoriev I.V."/>
            <person name="Debuchy R."/>
            <person name="Gladieux P."/>
            <person name="Thoren M.H."/>
            <person name="Johannesson H."/>
        </authorList>
    </citation>
    <scope>NUCLEOTIDE SEQUENCE</scope>
    <source>
        <strain evidence="1">CBS 307.81</strain>
    </source>
</reference>